<sequence>MSELSVALDSPEPELALSGYEGTLAGRRRRRRRLAESMEVGKRPYTFPGRSQIMSEVIAGLEIPETAAVAEATRHIQETTSPLIYHHSRRVFFFALIHANKLGVKPDPELLYVASMFHDSGLLTPFSDVEQRFEVDGADHARKFLLDRGFPTAAAETVWTAIALHTTPGIPDRMAPEIATMYLGVLTDVLGLGLNELEHDQLSEILAVHPRGDFKNGFLRAYVDGLKNRPETTNGTVNSDVLEHFVPGFKRVTTVERMVGSPWPS</sequence>
<proteinExistence type="predicted"/>
<feature type="domain" description="HD" evidence="1">
    <location>
        <begin position="85"/>
        <end position="171"/>
    </location>
</feature>
<reference evidence="2 3" key="1">
    <citation type="submission" date="2024-01" db="EMBL/GenBank/DDBJ databases">
        <title>Genome insights into Plantactinospora sonchi sp. nov.</title>
        <authorList>
            <person name="Wang L."/>
        </authorList>
    </citation>
    <scope>NUCLEOTIDE SEQUENCE [LARGE SCALE GENOMIC DNA]</scope>
    <source>
        <strain evidence="2 3">NEAU-QY2</strain>
    </source>
</reference>
<evidence type="ECO:0000313" key="2">
    <source>
        <dbReference type="EMBL" id="MEE6262545.1"/>
    </source>
</evidence>
<dbReference type="EMBL" id="JAZGQK010000029">
    <property type="protein sequence ID" value="MEE6262545.1"/>
    <property type="molecule type" value="Genomic_DNA"/>
</dbReference>
<protein>
    <submittedName>
        <fullName evidence="2">HD domain-containing protein</fullName>
    </submittedName>
</protein>
<dbReference type="Gene3D" id="1.10.3210.10">
    <property type="entry name" value="Hypothetical protein af1432"/>
    <property type="match status" value="1"/>
</dbReference>
<dbReference type="PANTHER" id="PTHR35569:SF1">
    <property type="entry name" value="CYANAMIDE HYDRATASE DDI2-RELATED"/>
    <property type="match status" value="1"/>
</dbReference>
<dbReference type="RefSeq" id="WP_331217484.1">
    <property type="nucleotide sequence ID" value="NZ_JAZGQK010000029.1"/>
</dbReference>
<dbReference type="Pfam" id="PF01966">
    <property type="entry name" value="HD"/>
    <property type="match status" value="1"/>
</dbReference>
<dbReference type="Proteomes" id="UP001332243">
    <property type="component" value="Unassembled WGS sequence"/>
</dbReference>
<evidence type="ECO:0000313" key="3">
    <source>
        <dbReference type="Proteomes" id="UP001332243"/>
    </source>
</evidence>
<dbReference type="InterPro" id="IPR006674">
    <property type="entry name" value="HD_domain"/>
</dbReference>
<accession>A0ABU7S194</accession>
<comment type="caution">
    <text evidence="2">The sequence shown here is derived from an EMBL/GenBank/DDBJ whole genome shotgun (WGS) entry which is preliminary data.</text>
</comment>
<evidence type="ECO:0000259" key="1">
    <source>
        <dbReference type="Pfam" id="PF01966"/>
    </source>
</evidence>
<organism evidence="2 3">
    <name type="scientific">Plantactinospora sonchi</name>
    <dbReference type="NCBI Taxonomy" id="1544735"/>
    <lineage>
        <taxon>Bacteria</taxon>
        <taxon>Bacillati</taxon>
        <taxon>Actinomycetota</taxon>
        <taxon>Actinomycetes</taxon>
        <taxon>Micromonosporales</taxon>
        <taxon>Micromonosporaceae</taxon>
        <taxon>Plantactinospora</taxon>
    </lineage>
</organism>
<name>A0ABU7S194_9ACTN</name>
<gene>
    <name evidence="2" type="ORF">V1633_29070</name>
</gene>
<dbReference type="PANTHER" id="PTHR35569">
    <property type="entry name" value="CYANAMIDE HYDRATASE DDI2-RELATED"/>
    <property type="match status" value="1"/>
</dbReference>
<dbReference type="CDD" id="cd00077">
    <property type="entry name" value="HDc"/>
    <property type="match status" value="1"/>
</dbReference>
<dbReference type="InterPro" id="IPR003607">
    <property type="entry name" value="HD/PDEase_dom"/>
</dbReference>
<dbReference type="SUPFAM" id="SSF109604">
    <property type="entry name" value="HD-domain/PDEase-like"/>
    <property type="match status" value="1"/>
</dbReference>
<keyword evidence="3" id="KW-1185">Reference proteome</keyword>